<keyword evidence="7" id="KW-0804">Transcription</keyword>
<evidence type="ECO:0000256" key="8">
    <source>
        <dbReference type="ARBA" id="ARBA00023242"/>
    </source>
</evidence>
<accession>A0A9Q1DK22</accession>
<gene>
    <name evidence="9" type="ORF">COCON_G00113130</name>
</gene>
<evidence type="ECO:0000256" key="5">
    <source>
        <dbReference type="ARBA" id="ARBA00022833"/>
    </source>
</evidence>
<dbReference type="AlphaFoldDB" id="A0A9Q1DK22"/>
<evidence type="ECO:0000256" key="7">
    <source>
        <dbReference type="ARBA" id="ARBA00023163"/>
    </source>
</evidence>
<dbReference type="GO" id="GO:0008270">
    <property type="term" value="F:zinc ion binding"/>
    <property type="evidence" value="ECO:0007669"/>
    <property type="project" value="UniProtKB-KW"/>
</dbReference>
<evidence type="ECO:0000256" key="2">
    <source>
        <dbReference type="ARBA" id="ARBA00022723"/>
    </source>
</evidence>
<evidence type="ECO:0000256" key="6">
    <source>
        <dbReference type="ARBA" id="ARBA00023015"/>
    </source>
</evidence>
<dbReference type="Proteomes" id="UP001152803">
    <property type="component" value="Unassembled WGS sequence"/>
</dbReference>
<evidence type="ECO:0000256" key="1">
    <source>
        <dbReference type="ARBA" id="ARBA00004123"/>
    </source>
</evidence>
<dbReference type="OrthoDB" id="9817861at2759"/>
<protein>
    <submittedName>
        <fullName evidence="9">Uncharacterized protein</fullName>
    </submittedName>
</protein>
<keyword evidence="10" id="KW-1185">Reference proteome</keyword>
<dbReference type="PANTHER" id="PTHR23233">
    <property type="entry name" value="SAL-LIKE PROTEIN"/>
    <property type="match status" value="1"/>
</dbReference>
<keyword evidence="8" id="KW-0539">Nucleus</keyword>
<dbReference type="GO" id="GO:0000978">
    <property type="term" value="F:RNA polymerase II cis-regulatory region sequence-specific DNA binding"/>
    <property type="evidence" value="ECO:0007669"/>
    <property type="project" value="TreeGrafter"/>
</dbReference>
<dbReference type="EMBL" id="JAFJMO010000007">
    <property type="protein sequence ID" value="KAJ8272454.1"/>
    <property type="molecule type" value="Genomic_DNA"/>
</dbReference>
<keyword evidence="5" id="KW-0862">Zinc</keyword>
<reference evidence="9" key="1">
    <citation type="journal article" date="2023" name="Science">
        <title>Genome structures resolve the early diversification of teleost fishes.</title>
        <authorList>
            <person name="Parey E."/>
            <person name="Louis A."/>
            <person name="Montfort J."/>
            <person name="Bouchez O."/>
            <person name="Roques C."/>
            <person name="Iampietro C."/>
            <person name="Lluch J."/>
            <person name="Castinel A."/>
            <person name="Donnadieu C."/>
            <person name="Desvignes T."/>
            <person name="Floi Bucao C."/>
            <person name="Jouanno E."/>
            <person name="Wen M."/>
            <person name="Mejri S."/>
            <person name="Dirks R."/>
            <person name="Jansen H."/>
            <person name="Henkel C."/>
            <person name="Chen W.J."/>
            <person name="Zahm M."/>
            <person name="Cabau C."/>
            <person name="Klopp C."/>
            <person name="Thompson A.W."/>
            <person name="Robinson-Rechavi M."/>
            <person name="Braasch I."/>
            <person name="Lecointre G."/>
            <person name="Bobe J."/>
            <person name="Postlethwait J.H."/>
            <person name="Berthelot C."/>
            <person name="Roest Crollius H."/>
            <person name="Guiguen Y."/>
        </authorList>
    </citation>
    <scope>NUCLEOTIDE SEQUENCE</scope>
    <source>
        <strain evidence="9">Concon-B</strain>
    </source>
</reference>
<evidence type="ECO:0000313" key="9">
    <source>
        <dbReference type="EMBL" id="KAJ8272454.1"/>
    </source>
</evidence>
<proteinExistence type="predicted"/>
<keyword evidence="2" id="KW-0479">Metal-binding</keyword>
<keyword evidence="3" id="KW-0677">Repeat</keyword>
<dbReference type="GO" id="GO:0000981">
    <property type="term" value="F:DNA-binding transcription factor activity, RNA polymerase II-specific"/>
    <property type="evidence" value="ECO:0007669"/>
    <property type="project" value="TreeGrafter"/>
</dbReference>
<comment type="subcellular location">
    <subcellularLocation>
        <location evidence="1">Nucleus</location>
    </subcellularLocation>
</comment>
<evidence type="ECO:0000313" key="10">
    <source>
        <dbReference type="Proteomes" id="UP001152803"/>
    </source>
</evidence>
<evidence type="ECO:0000256" key="4">
    <source>
        <dbReference type="ARBA" id="ARBA00022771"/>
    </source>
</evidence>
<name>A0A9Q1DK22_CONCO</name>
<dbReference type="InterPro" id="IPR051565">
    <property type="entry name" value="Sal_C2H2-zinc-finger"/>
</dbReference>
<comment type="caution">
    <text evidence="9">The sequence shown here is derived from an EMBL/GenBank/DDBJ whole genome shotgun (WGS) entry which is preliminary data.</text>
</comment>
<sequence length="206" mass="22346">MSRRKQAKPQHFQSDSHLAMSEHNGVLEPCWDMATKDSNAHFGNLTELGGFSMINSNVIIENLRSTKVAVAQFSQETRTTGNSKVAVPALMEQLLAALQQQQIHQLQLIEQIRHQILLLASQNPEVPVPPSSSGAVPGAASPLTTLSSHLSQQLAAAAGLAQSLASQSASISSLRQLTAAAQLPLNPGDGTPCRHLRTWALWWHRW</sequence>
<keyword evidence="4" id="KW-0863">Zinc-finger</keyword>
<keyword evidence="6" id="KW-0805">Transcription regulation</keyword>
<dbReference type="PANTHER" id="PTHR23233:SF51">
    <property type="entry name" value="SAL-LIKE PROTEIN 1"/>
    <property type="match status" value="1"/>
</dbReference>
<evidence type="ECO:0000256" key="3">
    <source>
        <dbReference type="ARBA" id="ARBA00022737"/>
    </source>
</evidence>
<dbReference type="GO" id="GO:0005634">
    <property type="term" value="C:nucleus"/>
    <property type="evidence" value="ECO:0007669"/>
    <property type="project" value="UniProtKB-SubCell"/>
</dbReference>
<organism evidence="9 10">
    <name type="scientific">Conger conger</name>
    <name type="common">Conger eel</name>
    <name type="synonym">Muraena conger</name>
    <dbReference type="NCBI Taxonomy" id="82655"/>
    <lineage>
        <taxon>Eukaryota</taxon>
        <taxon>Metazoa</taxon>
        <taxon>Chordata</taxon>
        <taxon>Craniata</taxon>
        <taxon>Vertebrata</taxon>
        <taxon>Euteleostomi</taxon>
        <taxon>Actinopterygii</taxon>
        <taxon>Neopterygii</taxon>
        <taxon>Teleostei</taxon>
        <taxon>Anguilliformes</taxon>
        <taxon>Congridae</taxon>
        <taxon>Conger</taxon>
    </lineage>
</organism>